<proteinExistence type="inferred from homology"/>
<dbReference type="Gene3D" id="3.50.50.60">
    <property type="entry name" value="FAD/NAD(P)-binding domain"/>
    <property type="match status" value="1"/>
</dbReference>
<evidence type="ECO:0000256" key="5">
    <source>
        <dbReference type="SAM" id="SignalP"/>
    </source>
</evidence>
<name>A0A1Q5U2P2_9EURO</name>
<evidence type="ECO:0000259" key="6">
    <source>
        <dbReference type="PROSITE" id="PS50106"/>
    </source>
</evidence>
<dbReference type="PROSITE" id="PS50106">
    <property type="entry name" value="PDZ"/>
    <property type="match status" value="1"/>
</dbReference>
<feature type="chain" id="PRO_5012276412" evidence="5">
    <location>
        <begin position="19"/>
        <end position="162"/>
    </location>
</feature>
<organism evidence="7 8">
    <name type="scientific">Penicillium subrubescens</name>
    <dbReference type="NCBI Taxonomy" id="1316194"/>
    <lineage>
        <taxon>Eukaryota</taxon>
        <taxon>Fungi</taxon>
        <taxon>Dikarya</taxon>
        <taxon>Ascomycota</taxon>
        <taxon>Pezizomycotina</taxon>
        <taxon>Eurotiomycetes</taxon>
        <taxon>Eurotiomycetidae</taxon>
        <taxon>Eurotiales</taxon>
        <taxon>Aspergillaceae</taxon>
        <taxon>Penicillium</taxon>
    </lineage>
</organism>
<comment type="caution">
    <text evidence="7">The sequence shown here is derived from an EMBL/GenBank/DDBJ whole genome shotgun (WGS) entry which is preliminary data.</text>
</comment>
<keyword evidence="4" id="KW-0503">Monooxygenase</keyword>
<dbReference type="SUPFAM" id="SSF51905">
    <property type="entry name" value="FAD/NAD(P)-binding domain"/>
    <property type="match status" value="1"/>
</dbReference>
<gene>
    <name evidence="7" type="ORF">PENSUB_6207</name>
</gene>
<evidence type="ECO:0000256" key="4">
    <source>
        <dbReference type="ARBA" id="ARBA00023033"/>
    </source>
</evidence>
<evidence type="ECO:0000256" key="3">
    <source>
        <dbReference type="ARBA" id="ARBA00023002"/>
    </source>
</evidence>
<dbReference type="InterPro" id="IPR036188">
    <property type="entry name" value="FAD/NAD-bd_sf"/>
</dbReference>
<dbReference type="PANTHER" id="PTHR13789:SF147">
    <property type="entry name" value="PUTATIVE (AFU_ORTHOLOGUE AFUA_2G01950)-RELATED"/>
    <property type="match status" value="1"/>
</dbReference>
<keyword evidence="3" id="KW-0560">Oxidoreductase</keyword>
<evidence type="ECO:0000256" key="1">
    <source>
        <dbReference type="ARBA" id="ARBA00007992"/>
    </source>
</evidence>
<keyword evidence="8" id="KW-1185">Reference proteome</keyword>
<sequence>MSLNIVVIGAGLGGLAAALSVKEESPHHDVLVVESAPVLAEIGAGLQLTPNATRLLLRWGLGPSLEHLASSPEEFVVRRYDGKKLLGERQGFAAEMLEKFGSYYWDMHRADLQLAMYERAKALGVRFQFGVLITDVNPSLPELISDKGERFTGDLIIAADGE</sequence>
<accession>A0A1Q5U2P2</accession>
<feature type="signal peptide" evidence="5">
    <location>
        <begin position="1"/>
        <end position="18"/>
    </location>
</feature>
<comment type="similarity">
    <text evidence="1">Belongs to the paxM FAD-dependent monooxygenase family.</text>
</comment>
<evidence type="ECO:0000313" key="8">
    <source>
        <dbReference type="Proteomes" id="UP000186955"/>
    </source>
</evidence>
<protein>
    <submittedName>
        <fullName evidence="7">3-hydroxybenzoate 6-hydroxylase 1</fullName>
    </submittedName>
</protein>
<dbReference type="EMBL" id="MNBE01000589">
    <property type="protein sequence ID" value="OKP06711.1"/>
    <property type="molecule type" value="Genomic_DNA"/>
</dbReference>
<evidence type="ECO:0000256" key="2">
    <source>
        <dbReference type="ARBA" id="ARBA00022630"/>
    </source>
</evidence>
<dbReference type="GO" id="GO:0004497">
    <property type="term" value="F:monooxygenase activity"/>
    <property type="evidence" value="ECO:0007669"/>
    <property type="project" value="UniProtKB-KW"/>
</dbReference>
<keyword evidence="2" id="KW-0285">Flavoprotein</keyword>
<reference evidence="7 8" key="1">
    <citation type="submission" date="2016-10" db="EMBL/GenBank/DDBJ databases">
        <title>Genome sequence of the ascomycete fungus Penicillium subrubescens.</title>
        <authorList>
            <person name="De Vries R.P."/>
            <person name="Peng M."/>
            <person name="Dilokpimol A."/>
            <person name="Hilden K."/>
            <person name="Makela M.R."/>
            <person name="Grigoriev I."/>
            <person name="Riley R."/>
            <person name="Granchi Z."/>
        </authorList>
    </citation>
    <scope>NUCLEOTIDE SEQUENCE [LARGE SCALE GENOMIC DNA]</scope>
    <source>
        <strain evidence="7 8">CBS 132785</strain>
    </source>
</reference>
<dbReference type="PANTHER" id="PTHR13789">
    <property type="entry name" value="MONOOXYGENASE"/>
    <property type="match status" value="1"/>
</dbReference>
<dbReference type="AlphaFoldDB" id="A0A1Q5U2P2"/>
<feature type="domain" description="PDZ" evidence="6">
    <location>
        <begin position="111"/>
        <end position="162"/>
    </location>
</feature>
<evidence type="ECO:0000313" key="7">
    <source>
        <dbReference type="EMBL" id="OKP06711.1"/>
    </source>
</evidence>
<dbReference type="InterPro" id="IPR003953">
    <property type="entry name" value="FAD-dep_OxRdtase_2_FAD-bd"/>
</dbReference>
<dbReference type="Pfam" id="PF00890">
    <property type="entry name" value="FAD_binding_2"/>
    <property type="match status" value="1"/>
</dbReference>
<keyword evidence="5" id="KW-0732">Signal</keyword>
<dbReference type="STRING" id="1316194.A0A1Q5U2P2"/>
<dbReference type="Proteomes" id="UP000186955">
    <property type="component" value="Unassembled WGS sequence"/>
</dbReference>
<dbReference type="InterPro" id="IPR001478">
    <property type="entry name" value="PDZ"/>
</dbReference>
<dbReference type="InterPro" id="IPR050493">
    <property type="entry name" value="FAD-dep_Monooxygenase_BioMet"/>
</dbReference>